<sequence length="1311" mass="142213">MSVFNISTMLDKMRSQDADFRCMALIDFQKEVTRSISSGGHFKIEEHAEVTLFKEVVKLVLEDSNSEVRNLASGCLGTLAAIAIRPTSLIQTFDKLLTSSSSEDEEVSDVATLALKTMLLELRPTSPIAGDIVSKVVEGCLKQLESDSAAPTQHTIELLEMVNLTYTRFPKQLIARLNLQQSTTSVLLNLLTSPRAHIRKRAIQGLVIVVETASNGIIKNIRSKLLDALGDASADADDTMEVDDEDESVKVAYASLLGALMRSAVAGKRLVDVLERCVPGVIELTRNDDEQNDEAVEVGMSTLETLVLRTPTEITPFITQITERATVLLKYDPNFAADSEDDDEMEDDDDEEDEEDDEFDDEYSDDEDSSWKTRRAAAKLIQALIATRPELLADFYTTVAPLLISRLSEREESVRMEVFAAWEVLVKQTGVYKSQVKGGQVDAGNGVLALEAPMGLKRKRTDSLEISSEKSIFTPLDNYLPNLTRAVLKQSLTKSIQTKEKSFALLKEIIEVAEGGLDSQAPTVATSIQKAFAATATAATSTGSTTAVSLTSTVLSFLATYFETHLVAVYGESLPKLVPSIVKATSDKYQRTSIEAFNTVASLARGLRPNVAASSTIAPLPTGQAAVIKQLFNATCQVLAGTSADSEVKAKATLALGELLVHEPDALVGQMDEALPLVTARLNTEATQLAALQVIGQIAESPLCKETMFDRWFLTVLETLPVLFKRSARSIKPVALVTLKKVLGRQGTSRLGSKLPAKAGGNLIPDLKGFLTESDLTNLPYALGVLTTMLESPSASTVNSIEDNGIASLVVDLVKSPVIHGSILEAIQDFFAAYSTLDSDRPVRMVGMIIKAFPVQQPVSSVAVSGDGSAVAYATAAKCIGTVLKHSQANLAGILSQFVKPVQVKKPETNGQLYLSLLVLGEVGRETDLSAYFNVYDNVLQLFSSADEQIKTAAAFAAGNIAVGNTEKYLPLIVKQVASASTPAGRLLFLHALREAIIHCDAAHIETFAETLWEPLLGEDSEGQDDGARNVKAACIGKLTTSRPTKYLPELHVSSLRKSNQKRKNRLNSATGAKRATIAAAIRYVFIDKDERHDELLAPIIADFTKLLDDSDPTSLQVVRRLAVSSVNAAAQNKPHLVQDQLPTLLPGLLKETVPRKELIREYQMGPWVVKTDDGINNRKAAYEAIHTLLRTCLSRIDIGEVLNHVIQSLNDVDDVKLLAFMILERLTAVAETSVVSHLDELADGIEATVNAVPPKDASPQDIQRQEEVQATTIRVIRPLYRSSTPANHPKFDKAVKAIAASEKWGSAFTK</sequence>
<dbReference type="EMBL" id="JASBWV010000006">
    <property type="protein sequence ID" value="KAJ9126050.1"/>
    <property type="molecule type" value="Genomic_DNA"/>
</dbReference>
<evidence type="ECO:0000313" key="1">
    <source>
        <dbReference type="EMBL" id="KAJ9126050.1"/>
    </source>
</evidence>
<protein>
    <submittedName>
        <fullName evidence="1">Uncharacterized protein</fullName>
    </submittedName>
</protein>
<evidence type="ECO:0000313" key="2">
    <source>
        <dbReference type="Proteomes" id="UP001234202"/>
    </source>
</evidence>
<dbReference type="Proteomes" id="UP001234202">
    <property type="component" value="Unassembled WGS sequence"/>
</dbReference>
<accession>A0ACC2XQX5</accession>
<keyword evidence="2" id="KW-1185">Reference proteome</keyword>
<reference evidence="1" key="1">
    <citation type="submission" date="2023-04" db="EMBL/GenBank/DDBJ databases">
        <title>Draft Genome sequencing of Naganishia species isolated from polar environments using Oxford Nanopore Technology.</title>
        <authorList>
            <person name="Leo P."/>
            <person name="Venkateswaran K."/>
        </authorList>
    </citation>
    <scope>NUCLEOTIDE SEQUENCE</scope>
    <source>
        <strain evidence="1">DBVPG 5303</strain>
    </source>
</reference>
<comment type="caution">
    <text evidence="1">The sequence shown here is derived from an EMBL/GenBank/DDBJ whole genome shotgun (WGS) entry which is preliminary data.</text>
</comment>
<name>A0ACC2XQX5_9TREE</name>
<gene>
    <name evidence="1" type="ORF">QFC24_002322</name>
</gene>
<organism evidence="1 2">
    <name type="scientific">Naganishia onofrii</name>
    <dbReference type="NCBI Taxonomy" id="1851511"/>
    <lineage>
        <taxon>Eukaryota</taxon>
        <taxon>Fungi</taxon>
        <taxon>Dikarya</taxon>
        <taxon>Basidiomycota</taxon>
        <taxon>Agaricomycotina</taxon>
        <taxon>Tremellomycetes</taxon>
        <taxon>Filobasidiales</taxon>
        <taxon>Filobasidiaceae</taxon>
        <taxon>Naganishia</taxon>
    </lineage>
</organism>
<proteinExistence type="predicted"/>